<dbReference type="GO" id="GO:0009097">
    <property type="term" value="P:isoleucine biosynthetic process"/>
    <property type="evidence" value="ECO:0007669"/>
    <property type="project" value="UniProtKB-UniRule"/>
</dbReference>
<dbReference type="SUPFAM" id="SSF53686">
    <property type="entry name" value="Tryptophan synthase beta subunit-like PLP-dependent enzymes"/>
    <property type="match status" value="1"/>
</dbReference>
<dbReference type="UniPathway" id="UPA00047">
    <property type="reaction ID" value="UER00054"/>
</dbReference>
<dbReference type="InterPro" id="IPR045865">
    <property type="entry name" value="ACT-like_dom_sf"/>
</dbReference>
<comment type="caution">
    <text evidence="15">The sequence shown here is derived from an EMBL/GenBank/DDBJ whole genome shotgun (WGS) entry which is preliminary data.</text>
</comment>
<dbReference type="CDD" id="cd04907">
    <property type="entry name" value="ACT_ThrD-I_2"/>
    <property type="match status" value="1"/>
</dbReference>
<dbReference type="CDD" id="cd04906">
    <property type="entry name" value="ACT_ThrD-I_1"/>
    <property type="match status" value="1"/>
</dbReference>
<dbReference type="EC" id="4.3.1.19" evidence="13"/>
<evidence type="ECO:0000313" key="16">
    <source>
        <dbReference type="Proteomes" id="UP000267187"/>
    </source>
</evidence>
<dbReference type="GO" id="GO:0030170">
    <property type="term" value="F:pyridoxal phosphate binding"/>
    <property type="evidence" value="ECO:0007669"/>
    <property type="project" value="InterPro"/>
</dbReference>
<dbReference type="InterPro" id="IPR050147">
    <property type="entry name" value="Ser/Thr_Dehydratase"/>
</dbReference>
<dbReference type="CDD" id="cd01562">
    <property type="entry name" value="Thr-dehyd"/>
    <property type="match status" value="1"/>
</dbReference>
<gene>
    <name evidence="13" type="primary">ilvA</name>
    <name evidence="15" type="ORF">DFR27_1592</name>
</gene>
<evidence type="ECO:0000256" key="2">
    <source>
        <dbReference type="ARBA" id="ARBA00001933"/>
    </source>
</evidence>
<dbReference type="InterPro" id="IPR000634">
    <property type="entry name" value="Ser/Thr_deHydtase_PyrdxlP-BS"/>
</dbReference>
<evidence type="ECO:0000256" key="4">
    <source>
        <dbReference type="ARBA" id="ARBA00010869"/>
    </source>
</evidence>
<evidence type="ECO:0000256" key="9">
    <source>
        <dbReference type="ARBA" id="ARBA00022898"/>
    </source>
</evidence>
<dbReference type="FunFam" id="3.40.1020.10:FF:000001">
    <property type="entry name" value="L-threonine dehydratase"/>
    <property type="match status" value="1"/>
</dbReference>
<dbReference type="PANTHER" id="PTHR48078">
    <property type="entry name" value="THREONINE DEHYDRATASE, MITOCHONDRIAL-RELATED"/>
    <property type="match status" value="1"/>
</dbReference>
<keyword evidence="16" id="KW-1185">Reference proteome</keyword>
<proteinExistence type="inferred from homology"/>
<accession>A0A3M0ABS2</accession>
<feature type="domain" description="ACT-like" evidence="14">
    <location>
        <begin position="423"/>
        <end position="494"/>
    </location>
</feature>
<dbReference type="Proteomes" id="UP000267187">
    <property type="component" value="Unassembled WGS sequence"/>
</dbReference>
<dbReference type="Gene3D" id="3.40.50.1100">
    <property type="match status" value="2"/>
</dbReference>
<keyword evidence="7 13" id="KW-0412">Isoleucine biosynthesis</keyword>
<evidence type="ECO:0000256" key="8">
    <source>
        <dbReference type="ARBA" id="ARBA00022737"/>
    </source>
</evidence>
<dbReference type="InterPro" id="IPR001721">
    <property type="entry name" value="TD_ACT-like"/>
</dbReference>
<evidence type="ECO:0000256" key="13">
    <source>
        <dbReference type="RuleBase" id="RU362012"/>
    </source>
</evidence>
<comment type="catalytic activity">
    <reaction evidence="1 13">
        <text>L-threonine = 2-oxobutanoate + NH4(+)</text>
        <dbReference type="Rhea" id="RHEA:22108"/>
        <dbReference type="ChEBI" id="CHEBI:16763"/>
        <dbReference type="ChEBI" id="CHEBI:28938"/>
        <dbReference type="ChEBI" id="CHEBI:57926"/>
        <dbReference type="EC" id="4.3.1.19"/>
    </reaction>
</comment>
<dbReference type="NCBIfam" id="NF006674">
    <property type="entry name" value="PRK09224.1"/>
    <property type="match status" value="1"/>
</dbReference>
<dbReference type="InterPro" id="IPR001926">
    <property type="entry name" value="TrpB-like_PALP"/>
</dbReference>
<evidence type="ECO:0000256" key="1">
    <source>
        <dbReference type="ARBA" id="ARBA00001274"/>
    </source>
</evidence>
<dbReference type="RefSeq" id="WP_121876904.1">
    <property type="nucleotide sequence ID" value="NZ_REFJ01000003.1"/>
</dbReference>
<comment type="pathway">
    <text evidence="3 13">Amino-acid biosynthesis; L-isoleucine biosynthesis; 2-oxobutanoate from L-threonine: step 1/1.</text>
</comment>
<dbReference type="InterPro" id="IPR038110">
    <property type="entry name" value="TD_ACT-like_sf"/>
</dbReference>
<keyword evidence="11 13" id="KW-0100">Branched-chain amino acid biosynthesis</keyword>
<name>A0A3M0ABS2_9GAMM</name>
<dbReference type="AlphaFoldDB" id="A0A3M0ABS2"/>
<evidence type="ECO:0000256" key="7">
    <source>
        <dbReference type="ARBA" id="ARBA00022624"/>
    </source>
</evidence>
<dbReference type="GO" id="GO:0006565">
    <property type="term" value="P:L-serine catabolic process"/>
    <property type="evidence" value="ECO:0007669"/>
    <property type="project" value="TreeGrafter"/>
</dbReference>
<evidence type="ECO:0000256" key="6">
    <source>
        <dbReference type="ARBA" id="ARBA00022605"/>
    </source>
</evidence>
<keyword evidence="10 13" id="KW-0456">Lyase</keyword>
<evidence type="ECO:0000256" key="5">
    <source>
        <dbReference type="ARBA" id="ARBA00011881"/>
    </source>
</evidence>
<keyword evidence="6 13" id="KW-0028">Amino-acid biosynthesis</keyword>
<dbReference type="FunFam" id="3.40.50.1100:FF:000008">
    <property type="entry name" value="L-threonine dehydratase"/>
    <property type="match status" value="1"/>
</dbReference>
<dbReference type="GO" id="GO:0004794">
    <property type="term" value="F:threonine deaminase activity"/>
    <property type="evidence" value="ECO:0007669"/>
    <property type="project" value="UniProtKB-UniRule"/>
</dbReference>
<evidence type="ECO:0000256" key="12">
    <source>
        <dbReference type="ARBA" id="ARBA00025527"/>
    </source>
</evidence>
<dbReference type="OrthoDB" id="9811476at2"/>
<comment type="function">
    <text evidence="12 13">Catalyzes the anaerobic formation of alpha-ketobutyrate and ammonia from threonine in a two-step reaction. The first step involved a dehydration of threonine and a production of enamine intermediates (aminocrotonate), which tautomerizes to its imine form (iminobutyrate). Both intermediates are unstable and short-lived. The second step is the nonenzymatic hydrolysis of the enamine/imine intermediates to form 2-ketobutyrate and free ammonia. In the low water environment of the cell, the second step is accelerated by RidA.</text>
</comment>
<keyword evidence="8" id="KW-0677">Repeat</keyword>
<keyword evidence="9 13" id="KW-0663">Pyridoxal phosphate</keyword>
<dbReference type="EMBL" id="REFJ01000003">
    <property type="protein sequence ID" value="RMA80228.1"/>
    <property type="molecule type" value="Genomic_DNA"/>
</dbReference>
<dbReference type="PANTHER" id="PTHR48078:SF11">
    <property type="entry name" value="THREONINE DEHYDRATASE, MITOCHONDRIAL"/>
    <property type="match status" value="1"/>
</dbReference>
<evidence type="ECO:0000313" key="15">
    <source>
        <dbReference type="EMBL" id="RMA80228.1"/>
    </source>
</evidence>
<comment type="cofactor">
    <cofactor evidence="2 13">
        <name>pyridoxal 5'-phosphate</name>
        <dbReference type="ChEBI" id="CHEBI:597326"/>
    </cofactor>
</comment>
<evidence type="ECO:0000256" key="3">
    <source>
        <dbReference type="ARBA" id="ARBA00004810"/>
    </source>
</evidence>
<dbReference type="GO" id="GO:0003941">
    <property type="term" value="F:L-serine ammonia-lyase activity"/>
    <property type="evidence" value="ECO:0007669"/>
    <property type="project" value="TreeGrafter"/>
</dbReference>
<evidence type="ECO:0000256" key="10">
    <source>
        <dbReference type="ARBA" id="ARBA00023239"/>
    </source>
</evidence>
<dbReference type="Gene3D" id="3.40.1020.10">
    <property type="entry name" value="Biosynthetic Threonine Deaminase, Domain 3"/>
    <property type="match status" value="1"/>
</dbReference>
<dbReference type="PROSITE" id="PS00165">
    <property type="entry name" value="DEHYDRATASE_SER_THR"/>
    <property type="match status" value="1"/>
</dbReference>
<sequence length="503" mass="54510">MKDSLVKKILDARIYDLVIETPLTKAVGLSTRFSRPIYLKREDLQPVHSFKLRGAYNKLLQLPAEVLAKGVIAASAGNHAQGLAMAATHMGIAATIVMPQTTPQIKIDGVRTRGANVVLHGDSFDQAAGHAKELSERQGLFYVHPFDDLDVIAGQGTAAVEILKQMPAQVEAIFLPVGGGGLAAGCANWIKFLRPEIKVIAVEPEDAACLRYALEQGAPATLDKVGLFADGVAVARIGEVTFELLKDTVDEVITCTTDEICAAIKDIFDDTRSIAEPAGALSLAGLKKYAEHANTSEGALIAIESGANTNFDRLRYISERTEIGEQREAVFAVTIPEQPGSFAAFCENLGKRAVTEFNYRYNRADQAVVFVGVQVRAGGDDRAQLNSHLVNCSYPVVDLTDNELAKVHTRYMVGGVSQLPNERVFRTRFPERPGALKDFLSALGGEWSITLFHYRNHGAAYGRVLFGLAIDETEVDTLTAKLAQVGFSIEDETANPAFQLFMS</sequence>
<dbReference type="InterPro" id="IPR036052">
    <property type="entry name" value="TrpB-like_PALP_sf"/>
</dbReference>
<protein>
    <recommendedName>
        <fullName evidence="13">L-threonine dehydratase</fullName>
        <ecNumber evidence="13">4.3.1.19</ecNumber>
    </recommendedName>
    <alternativeName>
        <fullName evidence="13">Threonine deaminase</fullName>
    </alternativeName>
</protein>
<dbReference type="InterPro" id="IPR005787">
    <property type="entry name" value="Thr_deHydtase_biosynth"/>
</dbReference>
<dbReference type="Pfam" id="PF00291">
    <property type="entry name" value="PALP"/>
    <property type="match status" value="1"/>
</dbReference>
<dbReference type="Pfam" id="PF00585">
    <property type="entry name" value="Thr_dehydrat_C"/>
    <property type="match status" value="2"/>
</dbReference>
<dbReference type="GO" id="GO:0006567">
    <property type="term" value="P:L-threonine catabolic process"/>
    <property type="evidence" value="ECO:0007669"/>
    <property type="project" value="TreeGrafter"/>
</dbReference>
<dbReference type="NCBIfam" id="TIGR01124">
    <property type="entry name" value="ilvA_2Cterm"/>
    <property type="match status" value="1"/>
</dbReference>
<dbReference type="PROSITE" id="PS51672">
    <property type="entry name" value="ACT_LIKE"/>
    <property type="match status" value="2"/>
</dbReference>
<comment type="similarity">
    <text evidence="4 13">Belongs to the serine/threonine dehydratase family.</text>
</comment>
<evidence type="ECO:0000256" key="11">
    <source>
        <dbReference type="ARBA" id="ARBA00023304"/>
    </source>
</evidence>
<dbReference type="SUPFAM" id="SSF55021">
    <property type="entry name" value="ACT-like"/>
    <property type="match status" value="2"/>
</dbReference>
<reference evidence="15 16" key="1">
    <citation type="submission" date="2018-10" db="EMBL/GenBank/DDBJ databases">
        <title>Genomic Encyclopedia of Type Strains, Phase IV (KMG-IV): sequencing the most valuable type-strain genomes for metagenomic binning, comparative biology and taxonomic classification.</title>
        <authorList>
            <person name="Goeker M."/>
        </authorList>
    </citation>
    <scope>NUCLEOTIDE SEQUENCE [LARGE SCALE GENOMIC DNA]</scope>
    <source>
        <strain evidence="15 16">DSM 25080</strain>
    </source>
</reference>
<comment type="subunit">
    <text evidence="5 13">Homotetramer.</text>
</comment>
<organism evidence="15 16">
    <name type="scientific">Umboniibacter marinipuniceus</name>
    <dbReference type="NCBI Taxonomy" id="569599"/>
    <lineage>
        <taxon>Bacteria</taxon>
        <taxon>Pseudomonadati</taxon>
        <taxon>Pseudomonadota</taxon>
        <taxon>Gammaproteobacteria</taxon>
        <taxon>Cellvibrionales</taxon>
        <taxon>Cellvibrionaceae</taxon>
        <taxon>Umboniibacter</taxon>
    </lineage>
</organism>
<feature type="domain" description="ACT-like" evidence="14">
    <location>
        <begin position="329"/>
        <end position="401"/>
    </location>
</feature>
<evidence type="ECO:0000259" key="14">
    <source>
        <dbReference type="PROSITE" id="PS51672"/>
    </source>
</evidence>